<dbReference type="GO" id="GO:0005634">
    <property type="term" value="C:nucleus"/>
    <property type="evidence" value="ECO:0007669"/>
    <property type="project" value="UniProtKB-SubCell"/>
</dbReference>
<gene>
    <name evidence="7" type="ORF">RDWZM_004059</name>
</gene>
<feature type="DNA-binding region" description="HMG box" evidence="4">
    <location>
        <begin position="319"/>
        <end position="383"/>
    </location>
</feature>
<accession>A0A9Q0MHD7</accession>
<evidence type="ECO:0000259" key="6">
    <source>
        <dbReference type="PROSITE" id="PS50118"/>
    </source>
</evidence>
<name>A0A9Q0MHD7_BLOTA</name>
<sequence length="565" mass="67173">MGKKRKHQQKNNDEAIIETSETDSNFSPSKKQKNEECLAEEDIVHDWSHDDVVTLFNNIEAQLPQTDTIKFDRRLDQIDWELIKFKNFLPEECKDYAKSFIQKIRKYRTLSEVVSDAKFQLDNPNTDLKTGKMNYPDKPKKPTTAFFRYFIDRRSKYQSQNPSLNQSELAKLIANKFSTLSEKKKAKYIRDYEKEKAEYDEKMKKFRHDHPELLKDKQIRKAGPSKPLKPFDIYFASRSKKYDEPNSKETSELIRSSWNNLSDIKRFKWIKRSIQDQKRYKDELDEYLKMFPKYKPPQMKSILSKSEKELKNKIEGRPEKPPNSGYMLYSKKMLTELTDVPSKEKMVIIAQRWNELQPEEKEKFNEKASKMQAKYATKFKTYLQQFSPEEKALILEELKVKSNNDKNQQQSIRNSALIGYQMEEIKRLGKEFPNKNRGELIDEINNNWNQLSEKEKEKYFSLAKSLQNYLPSTSTGSSDNQKKLLEVQFIEASGFKRPPKNGFSLFCTEMLPKYSHIKPTEKMRHIATIWKEKLSEKEKNSYIDKSKKMNDDYRTQLDHFKKVLY</sequence>
<protein>
    <recommendedName>
        <fullName evidence="6">HMG box domain-containing protein</fullName>
    </recommendedName>
</protein>
<comment type="caution">
    <text evidence="7">The sequence shown here is derived from an EMBL/GenBank/DDBJ whole genome shotgun (WGS) entry which is preliminary data.</text>
</comment>
<feature type="region of interest" description="Disordered" evidence="5">
    <location>
        <begin position="1"/>
        <end position="35"/>
    </location>
</feature>
<evidence type="ECO:0000256" key="4">
    <source>
        <dbReference type="PROSITE-ProRule" id="PRU00267"/>
    </source>
</evidence>
<dbReference type="InterPro" id="IPR009071">
    <property type="entry name" value="HMG_box_dom"/>
</dbReference>
<dbReference type="InterPro" id="IPR051762">
    <property type="entry name" value="UBF1"/>
</dbReference>
<dbReference type="CDD" id="cd21998">
    <property type="entry name" value="HMG-box_UBF1_rpt1-like"/>
    <property type="match status" value="1"/>
</dbReference>
<dbReference type="Proteomes" id="UP001142055">
    <property type="component" value="Chromosome 1"/>
</dbReference>
<evidence type="ECO:0000256" key="2">
    <source>
        <dbReference type="ARBA" id="ARBA00023125"/>
    </source>
</evidence>
<reference evidence="7" key="1">
    <citation type="submission" date="2022-12" db="EMBL/GenBank/DDBJ databases">
        <title>Genome assemblies of Blomia tropicalis.</title>
        <authorList>
            <person name="Cui Y."/>
        </authorList>
    </citation>
    <scope>NUCLEOTIDE SEQUENCE</scope>
    <source>
        <tissue evidence="7">Adult mites</tissue>
    </source>
</reference>
<keyword evidence="2 4" id="KW-0238">DNA-binding</keyword>
<dbReference type="EMBL" id="JAPWDV010000001">
    <property type="protein sequence ID" value="KAJ6225514.1"/>
    <property type="molecule type" value="Genomic_DNA"/>
</dbReference>
<proteinExistence type="predicted"/>
<dbReference type="Gene3D" id="1.10.30.10">
    <property type="entry name" value="High mobility group box domain"/>
    <property type="match status" value="5"/>
</dbReference>
<dbReference type="PROSITE" id="PS50118">
    <property type="entry name" value="HMG_BOX_2"/>
    <property type="match status" value="4"/>
</dbReference>
<comment type="subcellular location">
    <subcellularLocation>
        <location evidence="1">Nucleus</location>
    </subcellularLocation>
</comment>
<feature type="DNA-binding region" description="HMG box" evidence="4">
    <location>
        <begin position="496"/>
        <end position="561"/>
    </location>
</feature>
<evidence type="ECO:0000256" key="5">
    <source>
        <dbReference type="SAM" id="MobiDB-lite"/>
    </source>
</evidence>
<dbReference type="SMART" id="SM00398">
    <property type="entry name" value="HMG"/>
    <property type="match status" value="5"/>
</dbReference>
<keyword evidence="8" id="KW-1185">Reference proteome</keyword>
<evidence type="ECO:0000256" key="3">
    <source>
        <dbReference type="ARBA" id="ARBA00023242"/>
    </source>
</evidence>
<evidence type="ECO:0000313" key="8">
    <source>
        <dbReference type="Proteomes" id="UP001142055"/>
    </source>
</evidence>
<dbReference type="SUPFAM" id="SSF47095">
    <property type="entry name" value="HMG-box"/>
    <property type="match status" value="5"/>
</dbReference>
<dbReference type="OMA" id="YPSKERM"/>
<feature type="domain" description="HMG box" evidence="6">
    <location>
        <begin position="224"/>
        <end position="288"/>
    </location>
</feature>
<feature type="DNA-binding region" description="HMG box" evidence="4">
    <location>
        <begin position="139"/>
        <end position="207"/>
    </location>
</feature>
<feature type="domain" description="HMG box" evidence="6">
    <location>
        <begin position="496"/>
        <end position="561"/>
    </location>
</feature>
<keyword evidence="3 4" id="KW-0539">Nucleus</keyword>
<dbReference type="CDD" id="cd00084">
    <property type="entry name" value="HMG-box_SF"/>
    <property type="match status" value="1"/>
</dbReference>
<organism evidence="7 8">
    <name type="scientific">Blomia tropicalis</name>
    <name type="common">Mite</name>
    <dbReference type="NCBI Taxonomy" id="40697"/>
    <lineage>
        <taxon>Eukaryota</taxon>
        <taxon>Metazoa</taxon>
        <taxon>Ecdysozoa</taxon>
        <taxon>Arthropoda</taxon>
        <taxon>Chelicerata</taxon>
        <taxon>Arachnida</taxon>
        <taxon>Acari</taxon>
        <taxon>Acariformes</taxon>
        <taxon>Sarcoptiformes</taxon>
        <taxon>Astigmata</taxon>
        <taxon>Glycyphagoidea</taxon>
        <taxon>Echimyopodidae</taxon>
        <taxon>Blomia</taxon>
    </lineage>
</organism>
<dbReference type="InterPro" id="IPR036910">
    <property type="entry name" value="HMG_box_dom_sf"/>
</dbReference>
<evidence type="ECO:0000256" key="1">
    <source>
        <dbReference type="ARBA" id="ARBA00004123"/>
    </source>
</evidence>
<feature type="domain" description="HMG box" evidence="6">
    <location>
        <begin position="139"/>
        <end position="207"/>
    </location>
</feature>
<dbReference type="PANTHER" id="PTHR46318:SF3">
    <property type="entry name" value="UPSTREAM BINDING TRANSCRIPTION FACTOR"/>
    <property type="match status" value="1"/>
</dbReference>
<feature type="DNA-binding region" description="HMG box" evidence="4">
    <location>
        <begin position="224"/>
        <end position="288"/>
    </location>
</feature>
<dbReference type="GO" id="GO:0003677">
    <property type="term" value="F:DNA binding"/>
    <property type="evidence" value="ECO:0007669"/>
    <property type="project" value="UniProtKB-UniRule"/>
</dbReference>
<dbReference type="Pfam" id="PF00505">
    <property type="entry name" value="HMG_box"/>
    <property type="match status" value="3"/>
</dbReference>
<dbReference type="AlphaFoldDB" id="A0A9Q0MHD7"/>
<feature type="domain" description="HMG box" evidence="6">
    <location>
        <begin position="319"/>
        <end position="383"/>
    </location>
</feature>
<evidence type="ECO:0000313" key="7">
    <source>
        <dbReference type="EMBL" id="KAJ6225514.1"/>
    </source>
</evidence>
<dbReference type="PANTHER" id="PTHR46318">
    <property type="entry name" value="UPSTREAM BINDING TRANSCRIPTION FACTOR"/>
    <property type="match status" value="1"/>
</dbReference>